<accession>A0ABR1BHS5</accession>
<name>A0ABR1BHS5_NECAM</name>
<dbReference type="EMBL" id="JAVFWL010000001">
    <property type="protein sequence ID" value="KAK6726052.1"/>
    <property type="molecule type" value="Genomic_DNA"/>
</dbReference>
<dbReference type="InterPro" id="IPR035940">
    <property type="entry name" value="CAP_sf"/>
</dbReference>
<organism evidence="1 2">
    <name type="scientific">Necator americanus</name>
    <name type="common">Human hookworm</name>
    <dbReference type="NCBI Taxonomy" id="51031"/>
    <lineage>
        <taxon>Eukaryota</taxon>
        <taxon>Metazoa</taxon>
        <taxon>Ecdysozoa</taxon>
        <taxon>Nematoda</taxon>
        <taxon>Chromadorea</taxon>
        <taxon>Rhabditida</taxon>
        <taxon>Rhabditina</taxon>
        <taxon>Rhabditomorpha</taxon>
        <taxon>Strongyloidea</taxon>
        <taxon>Ancylostomatidae</taxon>
        <taxon>Bunostominae</taxon>
        <taxon>Necator</taxon>
    </lineage>
</organism>
<protein>
    <submittedName>
        <fullName evidence="1">Uncharacterized protein</fullName>
    </submittedName>
</protein>
<proteinExistence type="predicted"/>
<reference evidence="1 2" key="1">
    <citation type="submission" date="2023-08" db="EMBL/GenBank/DDBJ databases">
        <title>A Necator americanus chromosomal reference genome.</title>
        <authorList>
            <person name="Ilik V."/>
            <person name="Petrzelkova K.J."/>
            <person name="Pardy F."/>
            <person name="Fuh T."/>
            <person name="Niatou-Singa F.S."/>
            <person name="Gouil Q."/>
            <person name="Baker L."/>
            <person name="Ritchie M.E."/>
            <person name="Jex A.R."/>
            <person name="Gazzola D."/>
            <person name="Li H."/>
            <person name="Toshio Fujiwara R."/>
            <person name="Zhan B."/>
            <person name="Aroian R.V."/>
            <person name="Pafco B."/>
            <person name="Schwarz E.M."/>
        </authorList>
    </citation>
    <scope>NUCLEOTIDE SEQUENCE [LARGE SCALE GENOMIC DNA]</scope>
    <source>
        <strain evidence="1 2">Aroian</strain>
        <tissue evidence="1">Whole animal</tissue>
    </source>
</reference>
<gene>
    <name evidence="1" type="primary">Necator_chrI.g518</name>
    <name evidence="1" type="ORF">RB195_004396</name>
</gene>
<dbReference type="Gene3D" id="3.40.33.10">
    <property type="entry name" value="CAP"/>
    <property type="match status" value="1"/>
</dbReference>
<evidence type="ECO:0000313" key="2">
    <source>
        <dbReference type="Proteomes" id="UP001303046"/>
    </source>
</evidence>
<sequence length="243" mass="27235">MHSIKNFVIVQLEVEEYQGEPLGPGGQMYALKRNKTLYGMAEKEIKERFLNPREYGLFRFDGEYEGRDSPVDGLAKLLKSNKAVKQQMIYPKATQYACTLLVFRNDSSNACQQKVLCILDKVAPAKYEMEGTACNQNSDCTYIRPARASLNFNHGVTQEQLRAIIFYEWRGDIGATAAAHNRATADWTRAPLPLRLSSAGSLALQAETPTLKKSTGRDVQKSAGSMDPSHFYGWQPAYKGIHM</sequence>
<keyword evidence="2" id="KW-1185">Reference proteome</keyword>
<dbReference type="Proteomes" id="UP001303046">
    <property type="component" value="Unassembled WGS sequence"/>
</dbReference>
<evidence type="ECO:0000313" key="1">
    <source>
        <dbReference type="EMBL" id="KAK6726052.1"/>
    </source>
</evidence>
<comment type="caution">
    <text evidence="1">The sequence shown here is derived from an EMBL/GenBank/DDBJ whole genome shotgun (WGS) entry which is preliminary data.</text>
</comment>